<reference evidence="2 3" key="1">
    <citation type="journal article" date="2015" name="Genome Announc.">
        <title>Expanding the biotechnology potential of lactobacilli through comparative genomics of 213 strains and associated genera.</title>
        <authorList>
            <person name="Sun Z."/>
            <person name="Harris H.M."/>
            <person name="McCann A."/>
            <person name="Guo C."/>
            <person name="Argimon S."/>
            <person name="Zhang W."/>
            <person name="Yang X."/>
            <person name="Jeffery I.B."/>
            <person name="Cooney J.C."/>
            <person name="Kagawa T.F."/>
            <person name="Liu W."/>
            <person name="Song Y."/>
            <person name="Salvetti E."/>
            <person name="Wrobel A."/>
            <person name="Rasinkangas P."/>
            <person name="Parkhill J."/>
            <person name="Rea M.C."/>
            <person name="O'Sullivan O."/>
            <person name="Ritari J."/>
            <person name="Douillard F.P."/>
            <person name="Paul Ross R."/>
            <person name="Yang R."/>
            <person name="Briner A.E."/>
            <person name="Felis G.E."/>
            <person name="de Vos W.M."/>
            <person name="Barrangou R."/>
            <person name="Klaenhammer T.R."/>
            <person name="Caufield P.W."/>
            <person name="Cui Y."/>
            <person name="Zhang H."/>
            <person name="O'Toole P.W."/>
        </authorList>
    </citation>
    <scope>NUCLEOTIDE SEQUENCE [LARGE SCALE GENOMIC DNA]</scope>
    <source>
        <strain evidence="2 3">DSM 24302</strain>
    </source>
</reference>
<evidence type="ECO:0000256" key="1">
    <source>
        <dbReference type="SAM" id="Phobius"/>
    </source>
</evidence>
<keyword evidence="1" id="KW-0472">Membrane</keyword>
<proteinExistence type="predicted"/>
<evidence type="ECO:0000313" key="3">
    <source>
        <dbReference type="Proteomes" id="UP000051256"/>
    </source>
</evidence>
<feature type="transmembrane region" description="Helical" evidence="1">
    <location>
        <begin position="62"/>
        <end position="80"/>
    </location>
</feature>
<dbReference type="STRING" id="1423802.FC56_GL001461"/>
<keyword evidence="1" id="KW-0812">Transmembrane</keyword>
<accession>A0A0R2CS13</accession>
<comment type="caution">
    <text evidence="2">The sequence shown here is derived from an EMBL/GenBank/DDBJ whole genome shotgun (WGS) entry which is preliminary data.</text>
</comment>
<dbReference type="EMBL" id="AYZR01000004">
    <property type="protein sequence ID" value="KRM94504.1"/>
    <property type="molecule type" value="Genomic_DNA"/>
</dbReference>
<dbReference type="RefSeq" id="WP_056977744.1">
    <property type="nucleotide sequence ID" value="NZ_AYZR01000004.1"/>
</dbReference>
<sequence>MQNPFGNGNDDQNNNNMIPIPPNFAVVKRADGQMRIAKVGFSWTSLIFGMLPSIFRSDWYNFLSMISIQLIMGMGISMAMGETFEVAYYIGANICRFIWAGLYNMMYFKHLFNIGYQPADQRSKQLLIENRYLSEEK</sequence>
<gene>
    <name evidence="2" type="ORF">FC56_GL001461</name>
</gene>
<protein>
    <submittedName>
        <fullName evidence="2">Uncharacterized protein</fullName>
    </submittedName>
</protein>
<evidence type="ECO:0000313" key="2">
    <source>
        <dbReference type="EMBL" id="KRM94504.1"/>
    </source>
</evidence>
<name>A0A0R2CS13_9LACO</name>
<feature type="transmembrane region" description="Helical" evidence="1">
    <location>
        <begin position="86"/>
        <end position="106"/>
    </location>
</feature>
<dbReference type="PATRIC" id="fig|1423802.4.peg.1479"/>
<dbReference type="Proteomes" id="UP000051256">
    <property type="component" value="Unassembled WGS sequence"/>
</dbReference>
<keyword evidence="1" id="KW-1133">Transmembrane helix</keyword>
<keyword evidence="3" id="KW-1185">Reference proteome</keyword>
<dbReference type="AlphaFoldDB" id="A0A0R2CS13"/>
<organism evidence="2 3">
    <name type="scientific">Lentilactobacillus senioris DSM 24302 = JCM 17472</name>
    <dbReference type="NCBI Taxonomy" id="1423802"/>
    <lineage>
        <taxon>Bacteria</taxon>
        <taxon>Bacillati</taxon>
        <taxon>Bacillota</taxon>
        <taxon>Bacilli</taxon>
        <taxon>Lactobacillales</taxon>
        <taxon>Lactobacillaceae</taxon>
        <taxon>Lentilactobacillus</taxon>
    </lineage>
</organism>